<keyword evidence="1" id="KW-1133">Transmembrane helix</keyword>
<feature type="transmembrane region" description="Helical" evidence="1">
    <location>
        <begin position="44"/>
        <end position="65"/>
    </location>
</feature>
<keyword evidence="1" id="KW-0812">Transmembrane</keyword>
<dbReference type="AlphaFoldDB" id="A0AAV8ZX08"/>
<evidence type="ECO:0000256" key="1">
    <source>
        <dbReference type="SAM" id="Phobius"/>
    </source>
</evidence>
<name>A0AAV8ZX08_ACOGR</name>
<dbReference type="Proteomes" id="UP001179952">
    <property type="component" value="Unassembled WGS sequence"/>
</dbReference>
<evidence type="ECO:0000313" key="3">
    <source>
        <dbReference type="Proteomes" id="UP001179952"/>
    </source>
</evidence>
<gene>
    <name evidence="2" type="ORF">QJS04_geneDACA020561</name>
</gene>
<reference evidence="2" key="1">
    <citation type="journal article" date="2023" name="Nat. Commun.">
        <title>Diploid and tetraploid genomes of Acorus and the evolution of monocots.</title>
        <authorList>
            <person name="Ma L."/>
            <person name="Liu K.W."/>
            <person name="Li Z."/>
            <person name="Hsiao Y.Y."/>
            <person name="Qi Y."/>
            <person name="Fu T."/>
            <person name="Tang G.D."/>
            <person name="Zhang D."/>
            <person name="Sun W.H."/>
            <person name="Liu D.K."/>
            <person name="Li Y."/>
            <person name="Chen G.Z."/>
            <person name="Liu X.D."/>
            <person name="Liao X.Y."/>
            <person name="Jiang Y.T."/>
            <person name="Yu X."/>
            <person name="Hao Y."/>
            <person name="Huang J."/>
            <person name="Zhao X.W."/>
            <person name="Ke S."/>
            <person name="Chen Y.Y."/>
            <person name="Wu W.L."/>
            <person name="Hsu J.L."/>
            <person name="Lin Y.F."/>
            <person name="Huang M.D."/>
            <person name="Li C.Y."/>
            <person name="Huang L."/>
            <person name="Wang Z.W."/>
            <person name="Zhao X."/>
            <person name="Zhong W.Y."/>
            <person name="Peng D.H."/>
            <person name="Ahmad S."/>
            <person name="Lan S."/>
            <person name="Zhang J.S."/>
            <person name="Tsai W.C."/>
            <person name="Van de Peer Y."/>
            <person name="Liu Z.J."/>
        </authorList>
    </citation>
    <scope>NUCLEOTIDE SEQUENCE</scope>
    <source>
        <strain evidence="2">SCP</strain>
    </source>
</reference>
<reference evidence="2" key="2">
    <citation type="submission" date="2023-06" db="EMBL/GenBank/DDBJ databases">
        <authorList>
            <person name="Ma L."/>
            <person name="Liu K.-W."/>
            <person name="Li Z."/>
            <person name="Hsiao Y.-Y."/>
            <person name="Qi Y."/>
            <person name="Fu T."/>
            <person name="Tang G."/>
            <person name="Zhang D."/>
            <person name="Sun W.-H."/>
            <person name="Liu D.-K."/>
            <person name="Li Y."/>
            <person name="Chen G.-Z."/>
            <person name="Liu X.-D."/>
            <person name="Liao X.-Y."/>
            <person name="Jiang Y.-T."/>
            <person name="Yu X."/>
            <person name="Hao Y."/>
            <person name="Huang J."/>
            <person name="Zhao X.-W."/>
            <person name="Ke S."/>
            <person name="Chen Y.-Y."/>
            <person name="Wu W.-L."/>
            <person name="Hsu J.-L."/>
            <person name="Lin Y.-F."/>
            <person name="Huang M.-D."/>
            <person name="Li C.-Y."/>
            <person name="Huang L."/>
            <person name="Wang Z.-W."/>
            <person name="Zhao X."/>
            <person name="Zhong W.-Y."/>
            <person name="Peng D.-H."/>
            <person name="Ahmad S."/>
            <person name="Lan S."/>
            <person name="Zhang J.-S."/>
            <person name="Tsai W.-C."/>
            <person name="Van De Peer Y."/>
            <person name="Liu Z.-J."/>
        </authorList>
    </citation>
    <scope>NUCLEOTIDE SEQUENCE</scope>
    <source>
        <strain evidence="2">SCP</strain>
        <tissue evidence="2">Leaves</tissue>
    </source>
</reference>
<proteinExistence type="predicted"/>
<organism evidence="2 3">
    <name type="scientific">Acorus gramineus</name>
    <name type="common">Dwarf sweet flag</name>
    <dbReference type="NCBI Taxonomy" id="55184"/>
    <lineage>
        <taxon>Eukaryota</taxon>
        <taxon>Viridiplantae</taxon>
        <taxon>Streptophyta</taxon>
        <taxon>Embryophyta</taxon>
        <taxon>Tracheophyta</taxon>
        <taxon>Spermatophyta</taxon>
        <taxon>Magnoliopsida</taxon>
        <taxon>Liliopsida</taxon>
        <taxon>Acoraceae</taxon>
        <taxon>Acorus</taxon>
    </lineage>
</organism>
<evidence type="ECO:0000313" key="2">
    <source>
        <dbReference type="EMBL" id="KAK1257021.1"/>
    </source>
</evidence>
<keyword evidence="3" id="KW-1185">Reference proteome</keyword>
<sequence>MSDGEATFDDGEPFGKVRLRLSDPSKAVKIAKQAEEHERFINKVTHLLGVLGFGAFCYLMGANFFQRLAY</sequence>
<accession>A0AAV8ZX08</accession>
<dbReference type="EMBL" id="JAUJYN010000064">
    <property type="protein sequence ID" value="KAK1257021.1"/>
    <property type="molecule type" value="Genomic_DNA"/>
</dbReference>
<keyword evidence="1" id="KW-0472">Membrane</keyword>
<protein>
    <submittedName>
        <fullName evidence="2">Uncharacterized protein</fullName>
    </submittedName>
</protein>
<comment type="caution">
    <text evidence="2">The sequence shown here is derived from an EMBL/GenBank/DDBJ whole genome shotgun (WGS) entry which is preliminary data.</text>
</comment>